<proteinExistence type="predicted"/>
<evidence type="ECO:0000313" key="3">
    <source>
        <dbReference type="Proteomes" id="UP001233172"/>
    </source>
</evidence>
<feature type="signal peptide" evidence="1">
    <location>
        <begin position="1"/>
        <end position="24"/>
    </location>
</feature>
<organism evidence="2 3">
    <name type="scientific">Biomphalaria pfeifferi</name>
    <name type="common">Bloodfluke planorb</name>
    <name type="synonym">Freshwater snail</name>
    <dbReference type="NCBI Taxonomy" id="112525"/>
    <lineage>
        <taxon>Eukaryota</taxon>
        <taxon>Metazoa</taxon>
        <taxon>Spiralia</taxon>
        <taxon>Lophotrochozoa</taxon>
        <taxon>Mollusca</taxon>
        <taxon>Gastropoda</taxon>
        <taxon>Heterobranchia</taxon>
        <taxon>Euthyneura</taxon>
        <taxon>Panpulmonata</taxon>
        <taxon>Hygrophila</taxon>
        <taxon>Lymnaeoidea</taxon>
        <taxon>Planorbidae</taxon>
        <taxon>Biomphalaria</taxon>
    </lineage>
</organism>
<comment type="caution">
    <text evidence="2">The sequence shown here is derived from an EMBL/GenBank/DDBJ whole genome shotgun (WGS) entry which is preliminary data.</text>
</comment>
<dbReference type="Proteomes" id="UP001233172">
    <property type="component" value="Unassembled WGS sequence"/>
</dbReference>
<sequence length="79" mass="8603">MSSKRFWFLFEIFLLGTLSSLCVAEDCGGKRCGGLCCGDGLSECCLSNLSIKPLEDSKENQNLNSAGDFSFGAQRRQVI</sequence>
<accession>A0AAD8F039</accession>
<dbReference type="EMBL" id="JASAOG010000176">
    <property type="protein sequence ID" value="KAK0045738.1"/>
    <property type="molecule type" value="Genomic_DNA"/>
</dbReference>
<reference evidence="2" key="1">
    <citation type="journal article" date="2023" name="PLoS Negl. Trop. Dis.">
        <title>A genome sequence for Biomphalaria pfeifferi, the major vector snail for the human-infecting parasite Schistosoma mansoni.</title>
        <authorList>
            <person name="Bu L."/>
            <person name="Lu L."/>
            <person name="Laidemitt M.R."/>
            <person name="Zhang S.M."/>
            <person name="Mutuku M."/>
            <person name="Mkoji G."/>
            <person name="Steinauer M."/>
            <person name="Loker E.S."/>
        </authorList>
    </citation>
    <scope>NUCLEOTIDE SEQUENCE</scope>
    <source>
        <strain evidence="2">KasaAsao</strain>
    </source>
</reference>
<protein>
    <recommendedName>
        <fullName evidence="4">Granulins domain-containing protein</fullName>
    </recommendedName>
</protein>
<evidence type="ECO:0000256" key="1">
    <source>
        <dbReference type="SAM" id="SignalP"/>
    </source>
</evidence>
<feature type="chain" id="PRO_5041989742" description="Granulins domain-containing protein" evidence="1">
    <location>
        <begin position="25"/>
        <end position="79"/>
    </location>
</feature>
<keyword evidence="3" id="KW-1185">Reference proteome</keyword>
<name>A0AAD8F039_BIOPF</name>
<keyword evidence="1" id="KW-0732">Signal</keyword>
<gene>
    <name evidence="2" type="ORF">Bpfe_024861</name>
</gene>
<evidence type="ECO:0000313" key="2">
    <source>
        <dbReference type="EMBL" id="KAK0045738.1"/>
    </source>
</evidence>
<reference evidence="2" key="2">
    <citation type="submission" date="2023-04" db="EMBL/GenBank/DDBJ databases">
        <authorList>
            <person name="Bu L."/>
            <person name="Lu L."/>
            <person name="Laidemitt M.R."/>
            <person name="Zhang S.M."/>
            <person name="Mutuku M."/>
            <person name="Mkoji G."/>
            <person name="Steinauer M."/>
            <person name="Loker E.S."/>
        </authorList>
    </citation>
    <scope>NUCLEOTIDE SEQUENCE</scope>
    <source>
        <strain evidence="2">KasaAsao</strain>
        <tissue evidence="2">Whole Snail</tissue>
    </source>
</reference>
<dbReference type="AlphaFoldDB" id="A0AAD8F039"/>
<evidence type="ECO:0008006" key="4">
    <source>
        <dbReference type="Google" id="ProtNLM"/>
    </source>
</evidence>